<evidence type="ECO:0008006" key="3">
    <source>
        <dbReference type="Google" id="ProtNLM"/>
    </source>
</evidence>
<feature type="chain" id="PRO_5028289080" description="Pilus assembly protein CpaD" evidence="1">
    <location>
        <begin position="29"/>
        <end position="229"/>
    </location>
</feature>
<dbReference type="PROSITE" id="PS51257">
    <property type="entry name" value="PROKAR_LIPOPROTEIN"/>
    <property type="match status" value="1"/>
</dbReference>
<evidence type="ECO:0000256" key="1">
    <source>
        <dbReference type="SAM" id="SignalP"/>
    </source>
</evidence>
<feature type="signal peptide" evidence="1">
    <location>
        <begin position="1"/>
        <end position="28"/>
    </location>
</feature>
<reference evidence="2" key="1">
    <citation type="journal article" date="2020" name="mSystems">
        <title>Genome- and Community-Level Interaction Insights into Carbon Utilization and Element Cycling Functions of Hydrothermarchaeota in Hydrothermal Sediment.</title>
        <authorList>
            <person name="Zhou Z."/>
            <person name="Liu Y."/>
            <person name="Xu W."/>
            <person name="Pan J."/>
            <person name="Luo Z.H."/>
            <person name="Li M."/>
        </authorList>
    </citation>
    <scope>NUCLEOTIDE SEQUENCE [LARGE SCALE GENOMIC DNA]</scope>
    <source>
        <strain evidence="2">HyVt-485</strain>
    </source>
</reference>
<name>A0A7C5R0S5_9PROT</name>
<dbReference type="Pfam" id="PF09476">
    <property type="entry name" value="Pilus_CpaD"/>
    <property type="match status" value="1"/>
</dbReference>
<comment type="caution">
    <text evidence="2">The sequence shown here is derived from an EMBL/GenBank/DDBJ whole genome shotgun (WGS) entry which is preliminary data.</text>
</comment>
<dbReference type="AlphaFoldDB" id="A0A7C5R0S5"/>
<accession>A0A7C5R0S5</accession>
<gene>
    <name evidence="2" type="ORF">ENJ42_05250</name>
</gene>
<proteinExistence type="predicted"/>
<dbReference type="EMBL" id="DRMJ01000266">
    <property type="protein sequence ID" value="HHL43003.1"/>
    <property type="molecule type" value="Genomic_DNA"/>
</dbReference>
<protein>
    <recommendedName>
        <fullName evidence="3">Pilus assembly protein CpaD</fullName>
    </recommendedName>
</protein>
<dbReference type="InterPro" id="IPR019027">
    <property type="entry name" value="Pilus_biogenesis_CpaD-related"/>
</dbReference>
<keyword evidence="1" id="KW-0732">Signal</keyword>
<organism evidence="2">
    <name type="scientific">Hellea balneolensis</name>
    <dbReference type="NCBI Taxonomy" id="287478"/>
    <lineage>
        <taxon>Bacteria</taxon>
        <taxon>Pseudomonadati</taxon>
        <taxon>Pseudomonadota</taxon>
        <taxon>Alphaproteobacteria</taxon>
        <taxon>Maricaulales</taxon>
        <taxon>Robiginitomaculaceae</taxon>
        <taxon>Hellea</taxon>
    </lineage>
</organism>
<dbReference type="Proteomes" id="UP000885830">
    <property type="component" value="Unassembled WGS sequence"/>
</dbReference>
<sequence length="229" mass="24695">MKYLNGLKLRSISKLALMVTIGASVLSACSTYQPTLGAQSERNKITVAQTIERLELYAPASGLKLSARDSDAVSDFLYQYAQTGQGPLYVNVPANAAQGLGVRQTQSLLNERLRAIGLSGGALQTGQYPSRPGVPAPVVVSYRRLATVPIDCSVGSNLIRTFNNQPQSNFGCFQAANLAAMIDDPRQLLAPHEFDALPAVKRTTTIENYIKGEPTATELPDRQQITVNE</sequence>
<evidence type="ECO:0000313" key="2">
    <source>
        <dbReference type="EMBL" id="HHL43003.1"/>
    </source>
</evidence>